<reference evidence="2 3" key="1">
    <citation type="submission" date="2020-02" db="EMBL/GenBank/DDBJ databases">
        <title>Draft genome sequence of two Spirosoma agri KCTC 52727 and Spirosoma terrae KCTC 52035.</title>
        <authorList>
            <person name="Rojas J."/>
            <person name="Ambika Manirajan B."/>
            <person name="Ratering S."/>
            <person name="Suarez C."/>
            <person name="Schnell S."/>
        </authorList>
    </citation>
    <scope>NUCLEOTIDE SEQUENCE [LARGE SCALE GENOMIC DNA]</scope>
    <source>
        <strain evidence="2 3">KCTC 52727</strain>
    </source>
</reference>
<feature type="signal peptide" evidence="1">
    <location>
        <begin position="1"/>
        <end position="21"/>
    </location>
</feature>
<evidence type="ECO:0000256" key="1">
    <source>
        <dbReference type="SAM" id="SignalP"/>
    </source>
</evidence>
<keyword evidence="1" id="KW-0732">Signal</keyword>
<evidence type="ECO:0000313" key="2">
    <source>
        <dbReference type="EMBL" id="NEU67149.1"/>
    </source>
</evidence>
<keyword evidence="3" id="KW-1185">Reference proteome</keyword>
<dbReference type="Proteomes" id="UP000477386">
    <property type="component" value="Unassembled WGS sequence"/>
</dbReference>
<dbReference type="RefSeq" id="WP_164036777.1">
    <property type="nucleotide sequence ID" value="NZ_JAAGNZ010000001.1"/>
</dbReference>
<dbReference type="EMBL" id="JAAGNZ010000001">
    <property type="protein sequence ID" value="NEU67149.1"/>
    <property type="molecule type" value="Genomic_DNA"/>
</dbReference>
<accession>A0A6M0IFU3</accession>
<protein>
    <submittedName>
        <fullName evidence="2">Uncharacterized protein</fullName>
    </submittedName>
</protein>
<proteinExistence type="predicted"/>
<name>A0A6M0IFU3_9BACT</name>
<dbReference type="AlphaFoldDB" id="A0A6M0IFU3"/>
<gene>
    <name evidence="2" type="ORF">GK091_09685</name>
</gene>
<sequence length="93" mass="10010">MKKKLIPFVILAVLAINSGQAQDVKKKAAVAEAKAQVAADKADLKMNKAARHADKMAGDDAALKADRKARMKAEGKLIKDEAKKDVKVAKEKL</sequence>
<feature type="chain" id="PRO_5026835736" evidence="1">
    <location>
        <begin position="22"/>
        <end position="93"/>
    </location>
</feature>
<evidence type="ECO:0000313" key="3">
    <source>
        <dbReference type="Proteomes" id="UP000477386"/>
    </source>
</evidence>
<comment type="caution">
    <text evidence="2">The sequence shown here is derived from an EMBL/GenBank/DDBJ whole genome shotgun (WGS) entry which is preliminary data.</text>
</comment>
<organism evidence="2 3">
    <name type="scientific">Spirosoma agri</name>
    <dbReference type="NCBI Taxonomy" id="1987381"/>
    <lineage>
        <taxon>Bacteria</taxon>
        <taxon>Pseudomonadati</taxon>
        <taxon>Bacteroidota</taxon>
        <taxon>Cytophagia</taxon>
        <taxon>Cytophagales</taxon>
        <taxon>Cytophagaceae</taxon>
        <taxon>Spirosoma</taxon>
    </lineage>
</organism>